<evidence type="ECO:0000256" key="1">
    <source>
        <dbReference type="ARBA" id="ARBA00001049"/>
    </source>
</evidence>
<dbReference type="GO" id="GO:0103068">
    <property type="term" value="F:leukotriene C4 gamma-glutamyl transferase activity"/>
    <property type="evidence" value="ECO:0007669"/>
    <property type="project" value="UniProtKB-EC"/>
</dbReference>
<comment type="caution">
    <text evidence="14">The sequence shown here is derived from an EMBL/GenBank/DDBJ whole genome shotgun (WGS) entry which is preliminary data.</text>
</comment>
<dbReference type="Proteomes" id="UP000517753">
    <property type="component" value="Unassembled WGS sequence"/>
</dbReference>
<dbReference type="InterPro" id="IPR000101">
    <property type="entry name" value="GGT_peptidase"/>
</dbReference>
<feature type="chain" id="PRO_5030749007" description="Glutathione hydrolase proenzyme" evidence="13">
    <location>
        <begin position="20"/>
        <end position="577"/>
    </location>
</feature>
<dbReference type="InterPro" id="IPR051792">
    <property type="entry name" value="GGT_bact"/>
</dbReference>
<gene>
    <name evidence="14" type="ORF">HD841_002331</name>
</gene>
<sequence length="577" mass="59312">MNVLPIALALAAVSAPALAKAPAAAPPPKAPGMVSAADPRAAAAGVEILKAGGSATDAAIATMLALNVVEPQSSGIGGGSFWVSHAAKTGRVTTIDARETAPAAATPRWFYDAAGRPMSHAEAVPGGRSVGVPGALRGMALAHRRSGKLPWARLFQPAIRLARDGFRASPRFRNAIASYGAHLTPEARAAFTVPADGIVRNPAQAALLQRIASHGPDSFYVGPQAAKLVATVNGAARNPSRMTTGDLASYDAKSRPELCVPYRSYRICGMGPPSSGGITVLMILKQLERFDMAKLGKDSPVAWHLFAESARLAYADRNLYVGDPDYVRVPVKGLLDAGYLATRSALIAPDRTMASVAAGTPPGAPARTPAPVSEVAGTTDLAVADRDGNVVEVTTTVEGPFGSGLVVDGTVLNNQLTDFDIVPVDAGYLVANRVEGGKRPRSSMAPTIVYDARGRVRLAVGAAGGSTIIAQIAKALIGVLDWNLSAQDAIALGLVYAPGPVATLEAGTAAAAMQPALAALGERTEIAPLGLKANAIEWRDGRWVGAADPRSEGVAIGEDGRVSDPARMTPAANRPSE</sequence>
<dbReference type="EMBL" id="JACCBY010000003">
    <property type="protein sequence ID" value="NYD90534.1"/>
    <property type="molecule type" value="Genomic_DNA"/>
</dbReference>
<dbReference type="GO" id="GO:0006751">
    <property type="term" value="P:glutathione catabolic process"/>
    <property type="evidence" value="ECO:0007669"/>
    <property type="project" value="UniProtKB-UniRule"/>
</dbReference>
<accession>A0A7Y9FNI3</accession>
<reference evidence="14 15" key="1">
    <citation type="submission" date="2020-08" db="EMBL/GenBank/DDBJ databases">
        <title>The Agave Microbiome: Exploring the role of microbial communities in plant adaptations to desert environments.</title>
        <authorList>
            <person name="Partida-Martinez L.P."/>
        </authorList>
    </citation>
    <scope>NUCLEOTIDE SEQUENCE [LARGE SCALE GENOMIC DNA]</scope>
    <source>
        <strain evidence="14 15">AS2.3</strain>
    </source>
</reference>
<evidence type="ECO:0000256" key="3">
    <source>
        <dbReference type="ARBA" id="ARBA00009381"/>
    </source>
</evidence>
<comment type="catalytic activity">
    <reaction evidence="8 11">
        <text>an N-terminal (5-L-glutamyl)-[peptide] + an alpha-amino acid = 5-L-glutamyl amino acid + an N-terminal L-alpha-aminoacyl-[peptide]</text>
        <dbReference type="Rhea" id="RHEA:23904"/>
        <dbReference type="Rhea" id="RHEA-COMP:9780"/>
        <dbReference type="Rhea" id="RHEA-COMP:9795"/>
        <dbReference type="ChEBI" id="CHEBI:77644"/>
        <dbReference type="ChEBI" id="CHEBI:78597"/>
        <dbReference type="ChEBI" id="CHEBI:78599"/>
        <dbReference type="ChEBI" id="CHEBI:78608"/>
        <dbReference type="EC" id="2.3.2.2"/>
    </reaction>
</comment>
<comment type="pathway">
    <text evidence="11">Sulfur metabolism; glutathione metabolism.</text>
</comment>
<comment type="subunit">
    <text evidence="11">This enzyme consists of two polypeptide chains, which are synthesized in precursor form from a single polypeptide.</text>
</comment>
<dbReference type="AlphaFoldDB" id="A0A7Y9FNI3"/>
<feature type="binding site" evidence="10">
    <location>
        <position position="465"/>
    </location>
    <ligand>
        <name>L-glutamate</name>
        <dbReference type="ChEBI" id="CHEBI:29985"/>
    </ligand>
</feature>
<dbReference type="RefSeq" id="WP_179509016.1">
    <property type="nucleotide sequence ID" value="NZ_JACCBY010000003.1"/>
</dbReference>
<protein>
    <recommendedName>
        <fullName evidence="11">Glutathione hydrolase proenzyme</fullName>
        <ecNumber evidence="11">2.3.2.2</ecNumber>
        <ecNumber evidence="11">3.4.19.13</ecNumber>
    </recommendedName>
    <component>
        <recommendedName>
            <fullName evidence="11">Glutathione hydrolase large chain</fullName>
        </recommendedName>
    </component>
    <component>
        <recommendedName>
            <fullName evidence="11">Glutathione hydrolase small chain</fullName>
        </recommendedName>
    </component>
</protein>
<keyword evidence="11" id="KW-0317">Glutathione biosynthesis</keyword>
<evidence type="ECO:0000256" key="6">
    <source>
        <dbReference type="ARBA" id="ARBA00023145"/>
    </source>
</evidence>
<evidence type="ECO:0000256" key="9">
    <source>
        <dbReference type="PIRSR" id="PIRSR600101-1"/>
    </source>
</evidence>
<keyword evidence="4 11" id="KW-0808">Transferase</keyword>
<keyword evidence="13" id="KW-0732">Signal</keyword>
<evidence type="ECO:0000256" key="4">
    <source>
        <dbReference type="ARBA" id="ARBA00022679"/>
    </source>
</evidence>
<name>A0A7Y9FNI3_9SPHN</name>
<evidence type="ECO:0000256" key="12">
    <source>
        <dbReference type="SAM" id="MobiDB-lite"/>
    </source>
</evidence>
<dbReference type="Gene3D" id="3.60.20.40">
    <property type="match status" value="1"/>
</dbReference>
<evidence type="ECO:0000256" key="10">
    <source>
        <dbReference type="PIRSR" id="PIRSR600101-2"/>
    </source>
</evidence>
<comment type="catalytic activity">
    <reaction evidence="1 11">
        <text>an S-substituted glutathione + H2O = an S-substituted L-cysteinylglycine + L-glutamate</text>
        <dbReference type="Rhea" id="RHEA:59468"/>
        <dbReference type="ChEBI" id="CHEBI:15377"/>
        <dbReference type="ChEBI" id="CHEBI:29985"/>
        <dbReference type="ChEBI" id="CHEBI:90779"/>
        <dbReference type="ChEBI" id="CHEBI:143103"/>
        <dbReference type="EC" id="3.4.19.13"/>
    </reaction>
</comment>
<dbReference type="NCBIfam" id="TIGR00066">
    <property type="entry name" value="g_glut_trans"/>
    <property type="match status" value="1"/>
</dbReference>
<dbReference type="SUPFAM" id="SSF56235">
    <property type="entry name" value="N-terminal nucleophile aminohydrolases (Ntn hydrolases)"/>
    <property type="match status" value="1"/>
</dbReference>
<dbReference type="PANTHER" id="PTHR43199">
    <property type="entry name" value="GLUTATHIONE HYDROLASE"/>
    <property type="match status" value="1"/>
</dbReference>
<comment type="PTM">
    <text evidence="11">Cleaved by autocatalysis into a large and a small subunit.</text>
</comment>
<feature type="region of interest" description="Disordered" evidence="12">
    <location>
        <begin position="549"/>
        <end position="577"/>
    </location>
</feature>
<proteinExistence type="inferred from homology"/>
<evidence type="ECO:0000313" key="14">
    <source>
        <dbReference type="EMBL" id="NYD90534.1"/>
    </source>
</evidence>
<organism evidence="14 15">
    <name type="scientific">Sphingomonas melonis</name>
    <dbReference type="NCBI Taxonomy" id="152682"/>
    <lineage>
        <taxon>Bacteria</taxon>
        <taxon>Pseudomonadati</taxon>
        <taxon>Pseudomonadota</taxon>
        <taxon>Alphaproteobacteria</taxon>
        <taxon>Sphingomonadales</taxon>
        <taxon>Sphingomonadaceae</taxon>
        <taxon>Sphingomonas</taxon>
    </lineage>
</organism>
<feature type="binding site" evidence="10">
    <location>
        <begin position="442"/>
        <end position="443"/>
    </location>
    <ligand>
        <name>L-glutamate</name>
        <dbReference type="ChEBI" id="CHEBI:29985"/>
    </ligand>
</feature>
<feature type="signal peptide" evidence="13">
    <location>
        <begin position="1"/>
        <end position="19"/>
    </location>
</feature>
<keyword evidence="6 11" id="KW-0865">Zymogen</keyword>
<dbReference type="PRINTS" id="PR01210">
    <property type="entry name" value="GGTRANSPTASE"/>
</dbReference>
<dbReference type="InterPro" id="IPR043138">
    <property type="entry name" value="GGT_lsub"/>
</dbReference>
<dbReference type="Pfam" id="PF01019">
    <property type="entry name" value="G_glu_transpept"/>
    <property type="match status" value="1"/>
</dbReference>
<keyword evidence="15" id="KW-1185">Reference proteome</keyword>
<evidence type="ECO:0000256" key="7">
    <source>
        <dbReference type="ARBA" id="ARBA00023315"/>
    </source>
</evidence>
<evidence type="ECO:0000256" key="8">
    <source>
        <dbReference type="ARBA" id="ARBA00047417"/>
    </source>
</evidence>
<evidence type="ECO:0000256" key="5">
    <source>
        <dbReference type="ARBA" id="ARBA00022801"/>
    </source>
</evidence>
<feature type="active site" description="Nucleophile" evidence="9">
    <location>
        <position position="378"/>
    </location>
</feature>
<evidence type="ECO:0000313" key="15">
    <source>
        <dbReference type="Proteomes" id="UP000517753"/>
    </source>
</evidence>
<evidence type="ECO:0000256" key="2">
    <source>
        <dbReference type="ARBA" id="ARBA00001089"/>
    </source>
</evidence>
<dbReference type="GO" id="GO:0036374">
    <property type="term" value="F:glutathione hydrolase activity"/>
    <property type="evidence" value="ECO:0007669"/>
    <property type="project" value="UniProtKB-UniRule"/>
</dbReference>
<dbReference type="UniPathway" id="UPA00204"/>
<feature type="binding site" evidence="10">
    <location>
        <position position="98"/>
    </location>
    <ligand>
        <name>L-glutamate</name>
        <dbReference type="ChEBI" id="CHEBI:29985"/>
    </ligand>
</feature>
<evidence type="ECO:0000256" key="13">
    <source>
        <dbReference type="SAM" id="SignalP"/>
    </source>
</evidence>
<dbReference type="GO" id="GO:0006750">
    <property type="term" value="P:glutathione biosynthetic process"/>
    <property type="evidence" value="ECO:0007669"/>
    <property type="project" value="UniProtKB-KW"/>
</dbReference>
<keyword evidence="7 11" id="KW-0012">Acyltransferase</keyword>
<evidence type="ECO:0000256" key="11">
    <source>
        <dbReference type="RuleBase" id="RU368036"/>
    </source>
</evidence>
<feature type="binding site" evidence="10">
    <location>
        <position position="418"/>
    </location>
    <ligand>
        <name>L-glutamate</name>
        <dbReference type="ChEBI" id="CHEBI:29985"/>
    </ligand>
</feature>
<dbReference type="InterPro" id="IPR029055">
    <property type="entry name" value="Ntn_hydrolases_N"/>
</dbReference>
<keyword evidence="5 11" id="KW-0378">Hydrolase</keyword>
<dbReference type="PANTHER" id="PTHR43199:SF1">
    <property type="entry name" value="GLUTATHIONE HYDROLASE PROENZYME"/>
    <property type="match status" value="1"/>
</dbReference>
<dbReference type="InterPro" id="IPR043137">
    <property type="entry name" value="GGT_ssub_C"/>
</dbReference>
<dbReference type="Gene3D" id="1.10.246.130">
    <property type="match status" value="1"/>
</dbReference>
<comment type="catalytic activity">
    <reaction evidence="2 11">
        <text>glutathione + H2O = L-cysteinylglycine + L-glutamate</text>
        <dbReference type="Rhea" id="RHEA:28807"/>
        <dbReference type="ChEBI" id="CHEBI:15377"/>
        <dbReference type="ChEBI" id="CHEBI:29985"/>
        <dbReference type="ChEBI" id="CHEBI:57925"/>
        <dbReference type="ChEBI" id="CHEBI:61694"/>
        <dbReference type="EC" id="3.4.19.13"/>
    </reaction>
</comment>
<dbReference type="EC" id="2.3.2.2" evidence="11"/>
<comment type="similarity">
    <text evidence="3 11">Belongs to the gamma-glutamyltransferase family.</text>
</comment>
<dbReference type="EC" id="3.4.19.13" evidence="11"/>